<evidence type="ECO:0000256" key="2">
    <source>
        <dbReference type="SAM" id="MobiDB-lite"/>
    </source>
</evidence>
<dbReference type="Gene3D" id="2.40.50.140">
    <property type="entry name" value="Nucleic acid-binding proteins"/>
    <property type="match status" value="1"/>
</dbReference>
<keyword evidence="1" id="KW-0479">Metal-binding</keyword>
<dbReference type="PROSITE" id="PS50157">
    <property type="entry name" value="ZINC_FINGER_C2H2_2"/>
    <property type="match status" value="1"/>
</dbReference>
<feature type="region of interest" description="Disordered" evidence="2">
    <location>
        <begin position="47"/>
        <end position="105"/>
    </location>
</feature>
<dbReference type="EMBL" id="JAFEUZ010000002">
    <property type="protein sequence ID" value="KAG5487943.1"/>
    <property type="molecule type" value="Genomic_DNA"/>
</dbReference>
<dbReference type="PROSITE" id="PS00028">
    <property type="entry name" value="ZINC_FINGER_C2H2_1"/>
    <property type="match status" value="1"/>
</dbReference>
<protein>
    <recommendedName>
        <fullName evidence="3">C2H2-type domain-containing protein</fullName>
    </recommendedName>
</protein>
<name>A0A836L471_9TRYP</name>
<keyword evidence="1" id="KW-0863">Zinc-finger</keyword>
<keyword evidence="1" id="KW-0862">Zinc</keyword>
<feature type="region of interest" description="Disordered" evidence="2">
    <location>
        <begin position="886"/>
        <end position="911"/>
    </location>
</feature>
<feature type="domain" description="C2H2-type" evidence="3">
    <location>
        <begin position="299"/>
        <end position="327"/>
    </location>
</feature>
<keyword evidence="5" id="KW-1185">Reference proteome</keyword>
<feature type="compositionally biased region" description="Polar residues" evidence="2">
    <location>
        <begin position="957"/>
        <end position="968"/>
    </location>
</feature>
<evidence type="ECO:0000313" key="4">
    <source>
        <dbReference type="EMBL" id="KAG5487943.1"/>
    </source>
</evidence>
<feature type="compositionally biased region" description="Low complexity" evidence="2">
    <location>
        <begin position="900"/>
        <end position="911"/>
    </location>
</feature>
<comment type="caution">
    <text evidence="4">The sequence shown here is derived from an EMBL/GenBank/DDBJ whole genome shotgun (WGS) entry which is preliminary data.</text>
</comment>
<dbReference type="InterPro" id="IPR017085">
    <property type="entry name" value="RNA_edit_cplx_Nase-su_MP81"/>
</dbReference>
<gene>
    <name evidence="4" type="ORF">LSCM1_08258</name>
</gene>
<accession>A0A836L471</accession>
<dbReference type="Proteomes" id="UP000673552">
    <property type="component" value="Unassembled WGS sequence"/>
</dbReference>
<feature type="compositionally biased region" description="Low complexity" evidence="2">
    <location>
        <begin position="50"/>
        <end position="59"/>
    </location>
</feature>
<dbReference type="RefSeq" id="XP_067181620.1">
    <property type="nucleotide sequence ID" value="XM_067325593.1"/>
</dbReference>
<dbReference type="KEGG" id="lmat:92518105"/>
<dbReference type="OrthoDB" id="267660at2759"/>
<feature type="region of interest" description="Disordered" evidence="2">
    <location>
        <begin position="366"/>
        <end position="386"/>
    </location>
</feature>
<organism evidence="4 5">
    <name type="scientific">Leishmania martiniquensis</name>
    <dbReference type="NCBI Taxonomy" id="1580590"/>
    <lineage>
        <taxon>Eukaryota</taxon>
        <taxon>Discoba</taxon>
        <taxon>Euglenozoa</taxon>
        <taxon>Kinetoplastea</taxon>
        <taxon>Metakinetoplastina</taxon>
        <taxon>Trypanosomatida</taxon>
        <taxon>Trypanosomatidae</taxon>
        <taxon>Leishmaniinae</taxon>
        <taxon>Leishmania</taxon>
    </lineage>
</organism>
<dbReference type="PANTHER" id="PTHR40735">
    <property type="entry name" value="RNA-EDITING COMPLEX PROTEIN MP42-RELATED"/>
    <property type="match status" value="1"/>
</dbReference>
<proteinExistence type="predicted"/>
<evidence type="ECO:0000256" key="1">
    <source>
        <dbReference type="PROSITE-ProRule" id="PRU00042"/>
    </source>
</evidence>
<dbReference type="InterPro" id="IPR013087">
    <property type="entry name" value="Znf_C2H2_type"/>
</dbReference>
<feature type="region of interest" description="Disordered" evidence="2">
    <location>
        <begin position="175"/>
        <end position="223"/>
    </location>
</feature>
<dbReference type="PIRSF" id="PIRSF037001">
    <property type="entry name" value="RNA_ed_MP81"/>
    <property type="match status" value="1"/>
</dbReference>
<evidence type="ECO:0000259" key="3">
    <source>
        <dbReference type="PROSITE" id="PS50157"/>
    </source>
</evidence>
<dbReference type="InterPro" id="IPR012340">
    <property type="entry name" value="NA-bd_OB-fold"/>
</dbReference>
<dbReference type="GeneID" id="92518105"/>
<dbReference type="CDD" id="cd23512">
    <property type="entry name" value="KREPA1"/>
    <property type="match status" value="1"/>
</dbReference>
<dbReference type="GO" id="GO:0008270">
    <property type="term" value="F:zinc ion binding"/>
    <property type="evidence" value="ECO:0007669"/>
    <property type="project" value="UniProtKB-KW"/>
</dbReference>
<feature type="region of interest" description="Disordered" evidence="2">
    <location>
        <begin position="729"/>
        <end position="749"/>
    </location>
</feature>
<feature type="region of interest" description="Disordered" evidence="2">
    <location>
        <begin position="957"/>
        <end position="979"/>
    </location>
</feature>
<sequence>MYARRRSTMLSARCSSRPSLTSLPARAGLHHLVHPVGSAFAPSAVLRQASTPSTPSPGTASDGLGSIWVSDNDGNRGSAPDPPRRSDGAGAAQHQQPSSSSSHRANPEVCFYKTFLFSSVDLHLILLEEAHRKHEVWLNVPPQLAPSIPNVGPPAVPEPIYPAAQQARLAAMSAATPASEGRRTRLQDISSGSATDATELIRDPSSLAYRPTHGPPPFATTGTRSLWIPAQRRAEAAAAAAAASSADVPVSSAPTFDLPGETASCDEVGLAEGSATARVTQAEAQTVAIRNPVDASMLYHCSACGRAFRRLNAAELHVQQRHEQQGNGGCSNSAVVMEGPGPGEIIRYEERAAPLSAAVTTEPLSVACTTGPSPRKAAVGGKRGGASDAVATAKDTANASSDAKPPTFDRAAAYRSTPRVDLPEDALINHLLEEVWDKVALARDDIEKLSAPPATLANLRQHPKQGYDSLDGRVFMPSVLFVEGTADNRTDLEKSGERAAVRATPEGAAPGIKRRHSSVPPVLSFSAVTARLLPTQRRNADGTLGAGSAVGAAGGGIGGAALGAAPTAQELSIAELSRHYPNPFGDSPNAALVESEKEPINPFVDVEGKAAAVAAARKAAASPAAQSGTAAGSAADEAVSALATEEMEWLSRWAARPYACPLCQRRTLPDLMKIMAPLLPSSLRAEGEATAFEAPAAVAGGEDGGATRHQEGDWKGAAAAAVPLMSPAGVVEPSPRATHSAPTPGSLEDRPLTVDVEAWSWYANRVPRFRLLDSLEDHLQSEHAGCRYEGGEAVAARDGEDGDTGGDEGDSLSDADWRRLYQVPRHQQVLARAELLAVQEAYRTLFPRQQSTSAEALSASKRAGMGSASDVGSDAEGAAIRVSVRGSEGPLTGASPSPLSAEAATTADSTEAPQLHVRSAVNTVLIGTVRDVQEGFLGAARVLQYVLAVRHSSAESSGAVSADATGSNAAADDDADADEDEDEDLIVVRCVGDLVPSTLLKQQVRLGTTMFVAGSLRMNRNVDTVSRRSHAYPFVQVVPPLGCVRVLGG</sequence>
<evidence type="ECO:0000313" key="5">
    <source>
        <dbReference type="Proteomes" id="UP000673552"/>
    </source>
</evidence>
<reference evidence="5" key="1">
    <citation type="journal article" date="2021" name="Microbiol. Resour. Announc.">
        <title>LGAAP: Leishmaniinae Genome Assembly and Annotation Pipeline.</title>
        <authorList>
            <person name="Almutairi H."/>
            <person name="Urbaniak M.D."/>
            <person name="Bates M.D."/>
            <person name="Jariyapan N."/>
            <person name="Kwakye-Nuako G."/>
            <person name="Thomaz-Soccol V."/>
            <person name="Al-Salem W.S."/>
            <person name="Dillon R.J."/>
            <person name="Bates P.A."/>
            <person name="Gatherer D."/>
        </authorList>
    </citation>
    <scope>NUCLEOTIDE SEQUENCE [LARGE SCALE GENOMIC DNA]</scope>
</reference>
<reference evidence="5" key="2">
    <citation type="journal article" date="2021" name="Sci. Data">
        <title>Chromosome-scale genome sequencing, assembly and annotation of six genomes from subfamily Leishmaniinae.</title>
        <authorList>
            <person name="Almutairi H."/>
            <person name="Urbaniak M.D."/>
            <person name="Bates M.D."/>
            <person name="Jariyapan N."/>
            <person name="Kwakye-Nuako G."/>
            <person name="Thomaz Soccol V."/>
            <person name="Al-Salem W.S."/>
            <person name="Dillon R.J."/>
            <person name="Bates P.A."/>
            <person name="Gatherer D."/>
        </authorList>
    </citation>
    <scope>NUCLEOTIDE SEQUENCE [LARGE SCALE GENOMIC DNA]</scope>
</reference>
<feature type="compositionally biased region" description="Polar residues" evidence="2">
    <location>
        <begin position="187"/>
        <end position="196"/>
    </location>
</feature>
<dbReference type="AlphaFoldDB" id="A0A836L471"/>
<dbReference type="PANTHER" id="PTHR40735:SF2">
    <property type="entry name" value="RNA-EDITING COMPLEX PROTEIN MP81"/>
    <property type="match status" value="1"/>
</dbReference>